<sequence length="171" mass="19325">MKKSLFTLFALVIMLFSGCGYKPASTYAKEQIQGDVFVDLFVNLKDPKNAVLIKDAMNEILVHRLGSKLVYDKKQADTIIDLRLGNVSMSELQYDDNGFTKLYKATVNINVGYENKDYKNKFYVTGTHEFSIDDGSIITDTKRFEAIRTAASKALEEVISKIAIQSFKKNK</sequence>
<reference evidence="2 5" key="2">
    <citation type="submission" date="2018-08" db="EMBL/GenBank/DDBJ databases">
        <title>Complete genome of the Arcobacter molluscorum type strain LMG 25693.</title>
        <authorList>
            <person name="Miller W.G."/>
            <person name="Yee E."/>
            <person name="Bono J.L."/>
        </authorList>
    </citation>
    <scope>NUCLEOTIDE SEQUENCE [LARGE SCALE GENOMIC DNA]</scope>
    <source>
        <strain evidence="2 5">CECT 7696</strain>
    </source>
</reference>
<dbReference type="InterPro" id="IPR007485">
    <property type="entry name" value="LPS_assembly_LptE"/>
</dbReference>
<dbReference type="GO" id="GO:0043165">
    <property type="term" value="P:Gram-negative-bacterium-type cell outer membrane assembly"/>
    <property type="evidence" value="ECO:0007669"/>
    <property type="project" value="InterPro"/>
</dbReference>
<evidence type="ECO:0000313" key="5">
    <source>
        <dbReference type="Proteomes" id="UP000262712"/>
    </source>
</evidence>
<dbReference type="EMBL" id="CP032098">
    <property type="protein sequence ID" value="AXX91465.1"/>
    <property type="molecule type" value="Genomic_DNA"/>
</dbReference>
<dbReference type="Proteomes" id="UP000262712">
    <property type="component" value="Chromosome"/>
</dbReference>
<keyword evidence="4" id="KW-1185">Reference proteome</keyword>
<dbReference type="Proteomes" id="UP000221222">
    <property type="component" value="Unassembled WGS sequence"/>
</dbReference>
<proteinExistence type="predicted"/>
<protein>
    <submittedName>
        <fullName evidence="2">Lipooligosaccharide transport system, OM translocon component LptE</fullName>
    </submittedName>
</protein>
<dbReference type="KEGG" id="amol:AMOL_0449"/>
<evidence type="ECO:0000313" key="2">
    <source>
        <dbReference type="EMBL" id="AXX91465.1"/>
    </source>
</evidence>
<evidence type="ECO:0000313" key="3">
    <source>
        <dbReference type="EMBL" id="PHO17551.1"/>
    </source>
</evidence>
<reference evidence="3 4" key="1">
    <citation type="submission" date="2017-09" db="EMBL/GenBank/DDBJ databases">
        <title>Arcobacter canalis sp. nov., a new species isolated from a water canal contaminated with urban sewage.</title>
        <authorList>
            <person name="Perez-Cataluna A."/>
            <person name="Salas-Masso N."/>
            <person name="Figueras M.J."/>
        </authorList>
    </citation>
    <scope>NUCLEOTIDE SEQUENCE [LARGE SCALE GENOMIC DNA]</scope>
    <source>
        <strain evidence="3 4">F98-3</strain>
    </source>
</reference>
<keyword evidence="1" id="KW-0732">Signal</keyword>
<gene>
    <name evidence="2" type="primary">lptE</name>
    <name evidence="2" type="ORF">AMOL_0449</name>
    <name evidence="3" type="ORF">CPU12_09645</name>
</gene>
<dbReference type="PROSITE" id="PS51257">
    <property type="entry name" value="PROKAR_LIPOPROTEIN"/>
    <property type="match status" value="1"/>
</dbReference>
<evidence type="ECO:0000313" key="4">
    <source>
        <dbReference type="Proteomes" id="UP000221222"/>
    </source>
</evidence>
<organism evidence="3 4">
    <name type="scientific">Malaciobacter molluscorum LMG 25693</name>
    <dbReference type="NCBI Taxonomy" id="870501"/>
    <lineage>
        <taxon>Bacteria</taxon>
        <taxon>Pseudomonadati</taxon>
        <taxon>Campylobacterota</taxon>
        <taxon>Epsilonproteobacteria</taxon>
        <taxon>Campylobacterales</taxon>
        <taxon>Arcobacteraceae</taxon>
        <taxon>Malaciobacter</taxon>
    </lineage>
</organism>
<feature type="chain" id="PRO_5044573538" evidence="1">
    <location>
        <begin position="25"/>
        <end position="171"/>
    </location>
</feature>
<dbReference type="Pfam" id="PF04390">
    <property type="entry name" value="LptE"/>
    <property type="match status" value="1"/>
</dbReference>
<evidence type="ECO:0000256" key="1">
    <source>
        <dbReference type="SAM" id="SignalP"/>
    </source>
</evidence>
<dbReference type="GO" id="GO:0019867">
    <property type="term" value="C:outer membrane"/>
    <property type="evidence" value="ECO:0007669"/>
    <property type="project" value="InterPro"/>
</dbReference>
<dbReference type="RefSeq" id="WP_099342908.1">
    <property type="nucleotide sequence ID" value="NZ_CP032098.1"/>
</dbReference>
<dbReference type="AlphaFoldDB" id="A0A2G1DGD1"/>
<name>A0A2G1DGD1_9BACT</name>
<dbReference type="EMBL" id="NXFY01000015">
    <property type="protein sequence ID" value="PHO17551.1"/>
    <property type="molecule type" value="Genomic_DNA"/>
</dbReference>
<accession>A0A2G1DGD1</accession>
<feature type="signal peptide" evidence="1">
    <location>
        <begin position="1"/>
        <end position="24"/>
    </location>
</feature>